<feature type="compositionally biased region" description="Basic and acidic residues" evidence="11">
    <location>
        <begin position="522"/>
        <end position="538"/>
    </location>
</feature>
<evidence type="ECO:0000256" key="2">
    <source>
        <dbReference type="ARBA" id="ARBA00004286"/>
    </source>
</evidence>
<feature type="domain" description="Post-SET" evidence="13">
    <location>
        <begin position="1072"/>
        <end position="1088"/>
    </location>
</feature>
<evidence type="ECO:0000256" key="10">
    <source>
        <dbReference type="ARBA" id="ARBA00023242"/>
    </source>
</evidence>
<dbReference type="InterPro" id="IPR046341">
    <property type="entry name" value="SET_dom_sf"/>
</dbReference>
<feature type="compositionally biased region" description="Acidic residues" evidence="11">
    <location>
        <begin position="454"/>
        <end position="465"/>
    </location>
</feature>
<feature type="compositionally biased region" description="Polar residues" evidence="11">
    <location>
        <begin position="229"/>
        <end position="241"/>
    </location>
</feature>
<feature type="compositionally biased region" description="Polar residues" evidence="11">
    <location>
        <begin position="152"/>
        <end position="170"/>
    </location>
</feature>
<comment type="subcellular location">
    <subcellularLocation>
        <location evidence="2">Chromosome</location>
    </subcellularLocation>
    <subcellularLocation>
        <location evidence="1">Nucleus</location>
    </subcellularLocation>
</comment>
<feature type="compositionally biased region" description="Polar residues" evidence="11">
    <location>
        <begin position="282"/>
        <end position="297"/>
    </location>
</feature>
<evidence type="ECO:0000313" key="17">
    <source>
        <dbReference type="WBParaSite" id="Pan_g5819.t1"/>
    </source>
</evidence>
<feature type="compositionally biased region" description="Pro residues" evidence="11">
    <location>
        <begin position="582"/>
        <end position="593"/>
    </location>
</feature>
<dbReference type="InterPro" id="IPR011011">
    <property type="entry name" value="Znf_FYVE_PHD"/>
</dbReference>
<keyword evidence="16" id="KW-1185">Reference proteome</keyword>
<dbReference type="WBParaSite" id="Pan_g5819.t1">
    <property type="protein sequence ID" value="Pan_g5819.t1"/>
    <property type="gene ID" value="Pan_g5819"/>
</dbReference>
<evidence type="ECO:0000256" key="7">
    <source>
        <dbReference type="ARBA" id="ARBA00022723"/>
    </source>
</evidence>
<protein>
    <submittedName>
        <fullName evidence="17">AWS domain-containing protein</fullName>
    </submittedName>
</protein>
<proteinExistence type="predicted"/>
<dbReference type="GO" id="GO:0032259">
    <property type="term" value="P:methylation"/>
    <property type="evidence" value="ECO:0007669"/>
    <property type="project" value="UniProtKB-KW"/>
</dbReference>
<dbReference type="PANTHER" id="PTHR46147">
    <property type="entry name" value="HISTONE-LYSINE N-METHYLTRANSFERASE ASH1"/>
    <property type="match status" value="1"/>
</dbReference>
<evidence type="ECO:0000256" key="11">
    <source>
        <dbReference type="SAM" id="MobiDB-lite"/>
    </source>
</evidence>
<dbReference type="InterPro" id="IPR001965">
    <property type="entry name" value="Znf_PHD"/>
</dbReference>
<dbReference type="SMART" id="SM00249">
    <property type="entry name" value="PHD"/>
    <property type="match status" value="1"/>
</dbReference>
<feature type="compositionally biased region" description="Low complexity" evidence="11">
    <location>
        <begin position="803"/>
        <end position="814"/>
    </location>
</feature>
<feature type="compositionally biased region" description="Basic residues" evidence="11">
    <location>
        <begin position="644"/>
        <end position="658"/>
    </location>
</feature>
<dbReference type="InterPro" id="IPR006560">
    <property type="entry name" value="AWS_dom"/>
</dbReference>
<evidence type="ECO:0000256" key="3">
    <source>
        <dbReference type="ARBA" id="ARBA00022454"/>
    </source>
</evidence>
<accession>A0A7E4W1T3</accession>
<name>A0A7E4W1T3_PANRE</name>
<feature type="region of interest" description="Disordered" evidence="11">
    <location>
        <begin position="846"/>
        <end position="878"/>
    </location>
</feature>
<evidence type="ECO:0000256" key="5">
    <source>
        <dbReference type="ARBA" id="ARBA00022679"/>
    </source>
</evidence>
<keyword evidence="8" id="KW-0863">Zinc-finger</keyword>
<keyword evidence="5" id="KW-0808">Transferase</keyword>
<feature type="compositionally biased region" description="Low complexity" evidence="11">
    <location>
        <begin position="95"/>
        <end position="105"/>
    </location>
</feature>
<feature type="compositionally biased region" description="Polar residues" evidence="11">
    <location>
        <begin position="85"/>
        <end position="94"/>
    </location>
</feature>
<evidence type="ECO:0000256" key="9">
    <source>
        <dbReference type="ARBA" id="ARBA00022833"/>
    </source>
</evidence>
<reference evidence="17" key="2">
    <citation type="submission" date="2020-10" db="UniProtKB">
        <authorList>
            <consortium name="WormBaseParasite"/>
        </authorList>
    </citation>
    <scope>IDENTIFICATION</scope>
</reference>
<dbReference type="PROSITE" id="PS50280">
    <property type="entry name" value="SET"/>
    <property type="match status" value="1"/>
</dbReference>
<evidence type="ECO:0000256" key="4">
    <source>
        <dbReference type="ARBA" id="ARBA00022603"/>
    </source>
</evidence>
<dbReference type="GO" id="GO:0005654">
    <property type="term" value="C:nucleoplasm"/>
    <property type="evidence" value="ECO:0007669"/>
    <property type="project" value="TreeGrafter"/>
</dbReference>
<reference evidence="16" key="1">
    <citation type="journal article" date="2013" name="Genetics">
        <title>The draft genome and transcriptome of Panagrellus redivivus are shaped by the harsh demands of a free-living lifestyle.</title>
        <authorList>
            <person name="Srinivasan J."/>
            <person name="Dillman A.R."/>
            <person name="Macchietto M.G."/>
            <person name="Heikkinen L."/>
            <person name="Lakso M."/>
            <person name="Fracchia K.M."/>
            <person name="Antoshechkin I."/>
            <person name="Mortazavi A."/>
            <person name="Wong G."/>
            <person name="Sternberg P.W."/>
        </authorList>
    </citation>
    <scope>NUCLEOTIDE SEQUENCE [LARGE SCALE GENOMIC DNA]</scope>
    <source>
        <strain evidence="16">MT8872</strain>
    </source>
</reference>
<feature type="region of interest" description="Disordered" evidence="11">
    <location>
        <begin position="281"/>
        <end position="362"/>
    </location>
</feature>
<dbReference type="SMART" id="SM00317">
    <property type="entry name" value="SET"/>
    <property type="match status" value="1"/>
</dbReference>
<dbReference type="Gene3D" id="2.30.30.490">
    <property type="match status" value="1"/>
</dbReference>
<dbReference type="InterPro" id="IPR001214">
    <property type="entry name" value="SET_dom"/>
</dbReference>
<feature type="compositionally biased region" description="Low complexity" evidence="11">
    <location>
        <begin position="846"/>
        <end position="864"/>
    </location>
</feature>
<evidence type="ECO:0000259" key="15">
    <source>
        <dbReference type="PROSITE" id="PS51215"/>
    </source>
</evidence>
<feature type="region of interest" description="Disordered" evidence="11">
    <location>
        <begin position="403"/>
        <end position="538"/>
    </location>
</feature>
<organism evidence="16 17">
    <name type="scientific">Panagrellus redivivus</name>
    <name type="common">Microworm</name>
    <dbReference type="NCBI Taxonomy" id="6233"/>
    <lineage>
        <taxon>Eukaryota</taxon>
        <taxon>Metazoa</taxon>
        <taxon>Ecdysozoa</taxon>
        <taxon>Nematoda</taxon>
        <taxon>Chromadorea</taxon>
        <taxon>Rhabditida</taxon>
        <taxon>Tylenchina</taxon>
        <taxon>Panagrolaimomorpha</taxon>
        <taxon>Panagrolaimoidea</taxon>
        <taxon>Panagrolaimidae</taxon>
        <taxon>Panagrellus</taxon>
    </lineage>
</organism>
<feature type="compositionally biased region" description="Low complexity" evidence="11">
    <location>
        <begin position="303"/>
        <end position="335"/>
    </location>
</feature>
<dbReference type="GO" id="GO:0005694">
    <property type="term" value="C:chromosome"/>
    <property type="evidence" value="ECO:0007669"/>
    <property type="project" value="UniProtKB-SubCell"/>
</dbReference>
<dbReference type="Proteomes" id="UP000492821">
    <property type="component" value="Unassembled WGS sequence"/>
</dbReference>
<dbReference type="InterPro" id="IPR043151">
    <property type="entry name" value="BAH_sf"/>
</dbReference>
<feature type="region of interest" description="Disordered" evidence="11">
    <location>
        <begin position="223"/>
        <end position="251"/>
    </location>
</feature>
<dbReference type="SUPFAM" id="SSF57903">
    <property type="entry name" value="FYVE/PHD zinc finger"/>
    <property type="match status" value="1"/>
</dbReference>
<dbReference type="GO" id="GO:0008270">
    <property type="term" value="F:zinc ion binding"/>
    <property type="evidence" value="ECO:0007669"/>
    <property type="project" value="UniProtKB-KW"/>
</dbReference>
<keyword evidence="10" id="KW-0539">Nucleus</keyword>
<feature type="compositionally biased region" description="Polar residues" evidence="11">
    <location>
        <begin position="425"/>
        <end position="443"/>
    </location>
</feature>
<dbReference type="Gene3D" id="2.170.270.10">
    <property type="entry name" value="SET domain"/>
    <property type="match status" value="1"/>
</dbReference>
<feature type="compositionally biased region" description="Basic residues" evidence="11">
    <location>
        <begin position="597"/>
        <end position="606"/>
    </location>
</feature>
<dbReference type="InterPro" id="IPR013083">
    <property type="entry name" value="Znf_RING/FYVE/PHD"/>
</dbReference>
<feature type="domain" description="SET" evidence="12">
    <location>
        <begin position="949"/>
        <end position="1065"/>
    </location>
</feature>
<feature type="compositionally biased region" description="Basic residues" evidence="11">
    <location>
        <begin position="111"/>
        <end position="125"/>
    </location>
</feature>
<dbReference type="GO" id="GO:0006355">
    <property type="term" value="P:regulation of DNA-templated transcription"/>
    <property type="evidence" value="ECO:0007669"/>
    <property type="project" value="TreeGrafter"/>
</dbReference>
<feature type="region of interest" description="Disordered" evidence="11">
    <location>
        <begin position="55"/>
        <end position="187"/>
    </location>
</feature>
<dbReference type="InterPro" id="IPR003616">
    <property type="entry name" value="Post-SET_dom"/>
</dbReference>
<evidence type="ECO:0000313" key="16">
    <source>
        <dbReference type="Proteomes" id="UP000492821"/>
    </source>
</evidence>
<dbReference type="PANTHER" id="PTHR46147:SF3">
    <property type="entry name" value="HISTONE-LYSINE N-METHYLTRANSFERASE ASH1"/>
    <property type="match status" value="1"/>
</dbReference>
<evidence type="ECO:0000259" key="13">
    <source>
        <dbReference type="PROSITE" id="PS50868"/>
    </source>
</evidence>
<feature type="domain" description="BAH" evidence="14">
    <location>
        <begin position="1431"/>
        <end position="1555"/>
    </location>
</feature>
<keyword evidence="3" id="KW-0158">Chromosome</keyword>
<feature type="region of interest" description="Disordered" evidence="11">
    <location>
        <begin position="576"/>
        <end position="658"/>
    </location>
</feature>
<evidence type="ECO:0000259" key="14">
    <source>
        <dbReference type="PROSITE" id="PS51038"/>
    </source>
</evidence>
<feature type="compositionally biased region" description="Low complexity" evidence="11">
    <location>
        <begin position="499"/>
        <end position="521"/>
    </location>
</feature>
<feature type="domain" description="AWS" evidence="15">
    <location>
        <begin position="899"/>
        <end position="946"/>
    </location>
</feature>
<dbReference type="PROSITE" id="PS50868">
    <property type="entry name" value="POST_SET"/>
    <property type="match status" value="1"/>
</dbReference>
<sequence>MASTVLANPANSMNLELVPIMWKGRTTAGEAQCMGVIIRSGTSTDTTMTTAAMPSATISSLPPVRGPPKLLPRGMPRILPAPRPVTTSVTTMAGTSSTTLSSNTTQVPKKPPSKAKPRSRSRKKVEPKPTPATSPPTVGKVASAEVKPASINDPQPSTSYEQQPTMSHSYSVPPPNLPIASQPQPQSVPMQTNNNGLGDEDLNAIEIAHSIRNDHELNRNYWQPPGEQGANQQSASLQPVSSYYHGEPSGSDQYMYHQQAGPSGYNAQYNGHQMYQPVYHGNASNSQNGTVSTSNANGVGYYLHPQGHLHPQHQQQWRPQVNGQQQYAAPNNQNQMTSSTPDSGIQSIDGSPPSTSAFTPPMVSPYPLQSSHFDASQMNGFHGMPPPMSHVQLPPLNCMVSQISSSVPSSMPPPPAPLLQTSATSSTDRSYLDQQQPSCSYTSPPVLDTKTGEDDSFDNDSDCDYSDMPTLFPADSAKAVPAAVPSTPNSIEPEPMDTSMSSSVPGPSDSRSASRISSFTSSEHRSVSVANDELREQKSADEIAIKTTMNAEQIAEVLKSSLGLEKMQELLRRIQPTEKQPSPSPSPAPPSLPSKPARTRTAKRKVTPPPQLAPITKVKPVKAPPASKPPRLAKQEKTSYKPAPKLKKVAKRVPKTNSKAKRTILAAIAEPNASTSTKGLRATIARSLFSRGYRHREPIRHREKKVEVVSSESRIPGTINRPWKPMTLCTEDPEIERLFMDRPSQMLIPRHEENFDVLADAIAGTQLHIPKVETIRYEPSGSWKSAIPKQSSSVPSNRRRKSSTIAKATSSSKSVPAVPTPVKQAKKSSTVSAPVLQAKKLGPLRISISSRSTPSTSSEISGPTKGKRGKQNPVTPVPKDEYVKIRSLVQTDILPKRSLPSKECHCTNDSRCATDACITRANYAECSNYSCHLYNSCQNRRLMNNVVIHQLQTFKEPPLNFQRVRSTIDIYAGQLICEFVGETLRKETYQRRLESGESFPRYAVELIPNAYVVDASRKGNLSRFMNHSCSPTCTMSRWMVNGIPRIGIFAISDISRGVELTYDYGMHVYSEERVECLCGSDSCKGFLPCMPPPQKAPTKPPKLSEAEQAVVRRNPCFLRRNLRKYTPERPVEQMQPLPESSPMHALSKVVATIVNKLIKSMTQHRLPRRFITYIRSTAIQVFKTAEIQGDSVAFVQRFDSSIMKAINMISKSLERKDVDPLKQAYLSSKHQSKVFDVSGNLHLKAIGAFMDEKSLQQHSSKLQNSPKIPEVVDLSYMETGVPIGSYDPDKEAMMQAVASNKDGDCIRCVCGIIDDAGMMYQCDRCHFWLHKECLNLKSEPKEYICDFCVKGYTSTPLLDILLDKQPSVVIESCVYYKTMVNHRGIQARVNECVYVEKNINDEYKSLLSKFNHDWVSNPKAKKKRLETPLPPPVEAFDESKINHEAQKLFKRTEVRVFRIDRLIRVPTGERFAFGFYYARPHEAFIDPTRTFYRNELLATPLFDTLPIDTIVGRCLVLEPAEFAAGRPRGPKYREEDVYICEYSVDRSAKVFDKITGKNRYPLNMCSYTFDNFKTPLVLQRTLNPFNPNQEVLKTSPKHTKRRNAAIHREVCDIILDKTIKKIKQINNIVDP</sequence>
<feature type="compositionally biased region" description="Polar residues" evidence="11">
    <location>
        <begin position="336"/>
        <end position="358"/>
    </location>
</feature>
<evidence type="ECO:0000256" key="6">
    <source>
        <dbReference type="ARBA" id="ARBA00022691"/>
    </source>
</evidence>
<dbReference type="InterPro" id="IPR001025">
    <property type="entry name" value="BAH_dom"/>
</dbReference>
<dbReference type="GO" id="GO:0003682">
    <property type="term" value="F:chromatin binding"/>
    <property type="evidence" value="ECO:0007669"/>
    <property type="project" value="InterPro"/>
</dbReference>
<dbReference type="GO" id="GO:0042800">
    <property type="term" value="F:histone H3K4 methyltransferase activity"/>
    <property type="evidence" value="ECO:0007669"/>
    <property type="project" value="TreeGrafter"/>
</dbReference>
<keyword evidence="9" id="KW-0862">Zinc</keyword>
<keyword evidence="7" id="KW-0479">Metal-binding</keyword>
<feature type="region of interest" description="Disordered" evidence="11">
    <location>
        <begin position="782"/>
        <end position="831"/>
    </location>
</feature>
<dbReference type="Pfam" id="PF01426">
    <property type="entry name" value="BAH"/>
    <property type="match status" value="1"/>
</dbReference>
<keyword evidence="6" id="KW-0949">S-adenosyl-L-methionine</keyword>
<evidence type="ECO:0000256" key="1">
    <source>
        <dbReference type="ARBA" id="ARBA00004123"/>
    </source>
</evidence>
<dbReference type="SUPFAM" id="SSF82199">
    <property type="entry name" value="SET domain"/>
    <property type="match status" value="1"/>
</dbReference>
<evidence type="ECO:0000259" key="12">
    <source>
        <dbReference type="PROSITE" id="PS50280"/>
    </source>
</evidence>
<evidence type="ECO:0000256" key="8">
    <source>
        <dbReference type="ARBA" id="ARBA00022771"/>
    </source>
</evidence>
<dbReference type="Gene3D" id="3.30.40.10">
    <property type="entry name" value="Zinc/RING finger domain, C3HC4 (zinc finger)"/>
    <property type="match status" value="1"/>
</dbReference>
<keyword evidence="4" id="KW-0489">Methyltransferase</keyword>
<dbReference type="PROSITE" id="PS51038">
    <property type="entry name" value="BAH"/>
    <property type="match status" value="1"/>
</dbReference>
<dbReference type="SMART" id="SM00508">
    <property type="entry name" value="PostSET"/>
    <property type="match status" value="1"/>
</dbReference>
<dbReference type="SMART" id="SM00439">
    <property type="entry name" value="BAH"/>
    <property type="match status" value="1"/>
</dbReference>
<dbReference type="PROSITE" id="PS51215">
    <property type="entry name" value="AWS"/>
    <property type="match status" value="1"/>
</dbReference>
<dbReference type="Pfam" id="PF00856">
    <property type="entry name" value="SET"/>
    <property type="match status" value="1"/>
</dbReference>